<dbReference type="PROSITE" id="PS00455">
    <property type="entry name" value="AMP_BINDING"/>
    <property type="match status" value="1"/>
</dbReference>
<dbReference type="EMBL" id="JBHMDG010000002">
    <property type="protein sequence ID" value="MFB9311829.1"/>
    <property type="molecule type" value="Genomic_DNA"/>
</dbReference>
<evidence type="ECO:0000256" key="4">
    <source>
        <dbReference type="ARBA" id="ARBA00023098"/>
    </source>
</evidence>
<reference evidence="7 8" key="1">
    <citation type="submission" date="2024-09" db="EMBL/GenBank/DDBJ databases">
        <authorList>
            <person name="Sun Q."/>
            <person name="Mori K."/>
        </authorList>
    </citation>
    <scope>NUCLEOTIDE SEQUENCE [LARGE SCALE GENOMIC DNA]</scope>
    <source>
        <strain evidence="7 8">JCM 9626</strain>
    </source>
</reference>
<evidence type="ECO:0000256" key="5">
    <source>
        <dbReference type="ARBA" id="ARBA00032875"/>
    </source>
</evidence>
<dbReference type="InterPro" id="IPR020845">
    <property type="entry name" value="AMP-binding_CS"/>
</dbReference>
<dbReference type="Pfam" id="PF23562">
    <property type="entry name" value="AMP-binding_C_3"/>
    <property type="match status" value="1"/>
</dbReference>
<organism evidence="7 8">
    <name type="scientific">Nocardioides plantarum</name>
    <dbReference type="NCBI Taxonomy" id="29299"/>
    <lineage>
        <taxon>Bacteria</taxon>
        <taxon>Bacillati</taxon>
        <taxon>Actinomycetota</taxon>
        <taxon>Actinomycetes</taxon>
        <taxon>Propionibacteriales</taxon>
        <taxon>Nocardioidaceae</taxon>
        <taxon>Nocardioides</taxon>
    </lineage>
</organism>
<keyword evidence="8" id="KW-1185">Reference proteome</keyword>
<name>A0ABV5K850_9ACTN</name>
<evidence type="ECO:0000256" key="2">
    <source>
        <dbReference type="ARBA" id="ARBA00022598"/>
    </source>
</evidence>
<evidence type="ECO:0000313" key="8">
    <source>
        <dbReference type="Proteomes" id="UP001589750"/>
    </source>
</evidence>
<dbReference type="RefSeq" id="WP_140010952.1">
    <property type="nucleotide sequence ID" value="NZ_JBHMDG010000002.1"/>
</dbReference>
<evidence type="ECO:0000256" key="1">
    <source>
        <dbReference type="ARBA" id="ARBA00006432"/>
    </source>
</evidence>
<sequence length="607" mass="65744">MPVNHDSSFVDHLAPNVAVQFLDRVRASPGAEAFRFPRGESWESVTWQQAGDLVSRLAAGLLSLGLESEQRVGIASGTRYEWILADLAVMCAGGATTTVYPSTNADDTGYILSDSESRFVFAEDDSQLAKLREQESELGGLVKVITFDGAADGDRVITLDALAELGDAYLAEHPGVIEQTAEKIPADQLATLIYTSGTTGRPKGVRLTHRAWVYEGAAIKAQHILDESDLQFLWLPMAHSFGKVLLSTQLACGFATAIDGRVDKIVDNLGIVKPTFMGAAPRIFEKAYGRIVTMTASEGGLKEKIFNRAFAVGAKVDELKRTGASVPLPLKVQHALFDRLVFSKVRDRFGGRVRFFISGSAALNAEIAQWFHAAGILILEGYGMTENAAGATVNHPDAYKMGTVGQALPGSEVRIGDGDEVLLRGPHIMAGYHNNAEETAKALDQDGWLHTGDKGSLDSEGFLTITGRIKDLFKTSGGKYIAPSAIEAKFKTICPYASQFMVFGNDRNFVVALVTLDPDAMAGWADENGMAGKSYNEVVASEPVKALVADYIEQLNAKLNRWETIKRWEILGDDLSIESGELTPSLKVKRNVVEANNKQLIESFYGS</sequence>
<dbReference type="SUPFAM" id="SSF56801">
    <property type="entry name" value="Acetyl-CoA synthetase-like"/>
    <property type="match status" value="1"/>
</dbReference>
<comment type="similarity">
    <text evidence="1">Belongs to the ATP-dependent AMP-binding enzyme family.</text>
</comment>
<keyword evidence="3" id="KW-0276">Fatty acid metabolism</keyword>
<keyword evidence="4" id="KW-0443">Lipid metabolism</keyword>
<dbReference type="PANTHER" id="PTHR43272">
    <property type="entry name" value="LONG-CHAIN-FATTY-ACID--COA LIGASE"/>
    <property type="match status" value="1"/>
</dbReference>
<dbReference type="Gene3D" id="3.40.50.12780">
    <property type="entry name" value="N-terminal domain of ligase-like"/>
    <property type="match status" value="1"/>
</dbReference>
<evidence type="ECO:0000259" key="6">
    <source>
        <dbReference type="Pfam" id="PF00501"/>
    </source>
</evidence>
<dbReference type="InterPro" id="IPR042099">
    <property type="entry name" value="ANL_N_sf"/>
</dbReference>
<keyword evidence="2" id="KW-0436">Ligase</keyword>
<dbReference type="CDD" id="cd05907">
    <property type="entry name" value="VL_LC_FACS_like"/>
    <property type="match status" value="1"/>
</dbReference>
<accession>A0ABV5K850</accession>
<comment type="caution">
    <text evidence="7">The sequence shown here is derived from an EMBL/GenBank/DDBJ whole genome shotgun (WGS) entry which is preliminary data.</text>
</comment>
<dbReference type="PANTHER" id="PTHR43272:SF32">
    <property type="entry name" value="AMP-DEPENDENT SYNTHETASE_LIGASE DOMAIN-CONTAINING PROTEIN"/>
    <property type="match status" value="1"/>
</dbReference>
<dbReference type="InterPro" id="IPR000873">
    <property type="entry name" value="AMP-dep_synth/lig_dom"/>
</dbReference>
<gene>
    <name evidence="7" type="ORF">ACFFRI_02135</name>
</gene>
<evidence type="ECO:0000313" key="7">
    <source>
        <dbReference type="EMBL" id="MFB9311829.1"/>
    </source>
</evidence>
<proteinExistence type="inferred from homology"/>
<evidence type="ECO:0000256" key="3">
    <source>
        <dbReference type="ARBA" id="ARBA00022832"/>
    </source>
</evidence>
<dbReference type="Proteomes" id="UP001589750">
    <property type="component" value="Unassembled WGS sequence"/>
</dbReference>
<protein>
    <recommendedName>
        <fullName evidence="5">Acyl-CoA synthetase</fullName>
    </recommendedName>
</protein>
<feature type="domain" description="AMP-dependent synthetase/ligase" evidence="6">
    <location>
        <begin position="23"/>
        <end position="433"/>
    </location>
</feature>
<dbReference type="Pfam" id="PF00501">
    <property type="entry name" value="AMP-binding"/>
    <property type="match status" value="1"/>
</dbReference>